<keyword evidence="4" id="KW-1185">Reference proteome</keyword>
<dbReference type="PROSITE" id="PS51903">
    <property type="entry name" value="CLP_R"/>
    <property type="match status" value="1"/>
</dbReference>
<sequence>MFERFTDRARRTIVLAQEEARALDHDYIGTEHLLLALLAEQEGPVAATFAELGLDRRTVREQIQAVIGRGTATPGSHIPFTPRSKKVLELSLREALTLGNNHIGTEHLLLAVVDESEGVAAQVLAKLGADRTRVHEQLFQLLGRRPGPGDYVGGTISEVRDRIAALESRVARIEHLLFRPGQDTGDSTGTP</sequence>
<name>A0ABS1MDD3_9NOCA</name>
<feature type="domain" description="Clp R" evidence="2">
    <location>
        <begin position="2"/>
        <end position="144"/>
    </location>
</feature>
<accession>A0ABS1MDD3</accession>
<dbReference type="Gene3D" id="1.10.1780.10">
    <property type="entry name" value="Clp, N-terminal domain"/>
    <property type="match status" value="1"/>
</dbReference>
<dbReference type="PANTHER" id="PTHR47016:SF5">
    <property type="entry name" value="CLP DOMAIN SUPERFAMILY PROTEIN"/>
    <property type="match status" value="1"/>
</dbReference>
<dbReference type="PANTHER" id="PTHR47016">
    <property type="entry name" value="ATP-DEPENDENT CLP PROTEASE ATP-BINDING SUBUNIT CLPT1, CHLOROPLASTIC"/>
    <property type="match status" value="1"/>
</dbReference>
<evidence type="ECO:0000313" key="3">
    <source>
        <dbReference type="EMBL" id="MBL1078085.1"/>
    </source>
</evidence>
<evidence type="ECO:0000313" key="4">
    <source>
        <dbReference type="Proteomes" id="UP000602198"/>
    </source>
</evidence>
<dbReference type="Proteomes" id="UP000602198">
    <property type="component" value="Unassembled WGS sequence"/>
</dbReference>
<proteinExistence type="predicted"/>
<gene>
    <name evidence="3" type="ORF">JK358_27135</name>
</gene>
<evidence type="ECO:0000259" key="2">
    <source>
        <dbReference type="PROSITE" id="PS51903"/>
    </source>
</evidence>
<dbReference type="SUPFAM" id="SSF81923">
    <property type="entry name" value="Double Clp-N motif"/>
    <property type="match status" value="1"/>
</dbReference>
<protein>
    <recommendedName>
        <fullName evidence="2">Clp R domain-containing protein</fullName>
    </recommendedName>
</protein>
<dbReference type="InterPro" id="IPR036628">
    <property type="entry name" value="Clp_N_dom_sf"/>
</dbReference>
<dbReference type="Pfam" id="PF02861">
    <property type="entry name" value="Clp_N"/>
    <property type="match status" value="1"/>
</dbReference>
<dbReference type="EMBL" id="JAERRJ010000010">
    <property type="protein sequence ID" value="MBL1078085.1"/>
    <property type="molecule type" value="Genomic_DNA"/>
</dbReference>
<dbReference type="InterPro" id="IPR004176">
    <property type="entry name" value="Clp_R_N"/>
</dbReference>
<reference evidence="3 4" key="1">
    <citation type="submission" date="2021-01" db="EMBL/GenBank/DDBJ databases">
        <title>WGS of actinomycetes isolated from Thailand.</title>
        <authorList>
            <person name="Thawai C."/>
        </authorList>
    </citation>
    <scope>NUCLEOTIDE SEQUENCE [LARGE SCALE GENOMIC DNA]</scope>
    <source>
        <strain evidence="3 4">LPG 2</strain>
    </source>
</reference>
<evidence type="ECO:0000256" key="1">
    <source>
        <dbReference type="PROSITE-ProRule" id="PRU01251"/>
    </source>
</evidence>
<keyword evidence="1" id="KW-0677">Repeat</keyword>
<organism evidence="3 4">
    <name type="scientific">Nocardia acididurans</name>
    <dbReference type="NCBI Taxonomy" id="2802282"/>
    <lineage>
        <taxon>Bacteria</taxon>
        <taxon>Bacillati</taxon>
        <taxon>Actinomycetota</taxon>
        <taxon>Actinomycetes</taxon>
        <taxon>Mycobacteriales</taxon>
        <taxon>Nocardiaceae</taxon>
        <taxon>Nocardia</taxon>
    </lineage>
</organism>
<comment type="caution">
    <text evidence="3">The sequence shown here is derived from an EMBL/GenBank/DDBJ whole genome shotgun (WGS) entry which is preliminary data.</text>
</comment>
<dbReference type="InterPro" id="IPR044217">
    <property type="entry name" value="CLPT1/2"/>
</dbReference>